<protein>
    <submittedName>
        <fullName evidence="1">Uncharacterized protein</fullName>
    </submittedName>
</protein>
<dbReference type="EMBL" id="VSSQ01032295">
    <property type="protein sequence ID" value="MPM83519.1"/>
    <property type="molecule type" value="Genomic_DNA"/>
</dbReference>
<gene>
    <name evidence="1" type="ORF">SDC9_130583</name>
</gene>
<organism evidence="1">
    <name type="scientific">bioreactor metagenome</name>
    <dbReference type="NCBI Taxonomy" id="1076179"/>
    <lineage>
        <taxon>unclassified sequences</taxon>
        <taxon>metagenomes</taxon>
        <taxon>ecological metagenomes</taxon>
    </lineage>
</organism>
<evidence type="ECO:0000313" key="1">
    <source>
        <dbReference type="EMBL" id="MPM83519.1"/>
    </source>
</evidence>
<name>A0A645D2U0_9ZZZZ</name>
<dbReference type="AlphaFoldDB" id="A0A645D2U0"/>
<proteinExistence type="predicted"/>
<reference evidence="1" key="1">
    <citation type="submission" date="2019-08" db="EMBL/GenBank/DDBJ databases">
        <authorList>
            <person name="Kucharzyk K."/>
            <person name="Murdoch R.W."/>
            <person name="Higgins S."/>
            <person name="Loffler F."/>
        </authorList>
    </citation>
    <scope>NUCLEOTIDE SEQUENCE</scope>
</reference>
<sequence length="110" mass="12780">MLHQKISSLRIGFKDKHAAGCYRGHNHLFGSKQSQRTTFCGWQHLGMSYLIDESNNGVGISDGCVQVTNSFIRKRIIGQCFFQWFSYEFNRCAHVLHHIGKRLKLFFRSL</sequence>
<accession>A0A645D2U0</accession>
<comment type="caution">
    <text evidence="1">The sequence shown here is derived from an EMBL/GenBank/DDBJ whole genome shotgun (WGS) entry which is preliminary data.</text>
</comment>